<dbReference type="AlphaFoldDB" id="A0A0N8VLP6"/>
<dbReference type="RefSeq" id="WP_055097853.1">
    <property type="nucleotide sequence ID" value="NZ_JRLF01000015.1"/>
</dbReference>
<gene>
    <name evidence="1" type="ORF">RC62_2274</name>
</gene>
<proteinExistence type="predicted"/>
<accession>A0A0N8VLP6</accession>
<name>A0A0N8VLP6_9FLAO</name>
<dbReference type="Proteomes" id="UP000050443">
    <property type="component" value="Unassembled WGS sequence"/>
</dbReference>
<evidence type="ECO:0000313" key="1">
    <source>
        <dbReference type="EMBL" id="KQB37108.1"/>
    </source>
</evidence>
<dbReference type="PATRIC" id="fig|362413.3.peg.2215"/>
<dbReference type="EMBL" id="JRLF01000015">
    <property type="protein sequence ID" value="KQB37108.1"/>
    <property type="molecule type" value="Genomic_DNA"/>
</dbReference>
<comment type="caution">
    <text evidence="1">The sequence shown here is derived from an EMBL/GenBank/DDBJ whole genome shotgun (WGS) entry which is preliminary data.</text>
</comment>
<organism evidence="1 2">
    <name type="scientific">Flavobacterium aquidurense</name>
    <dbReference type="NCBI Taxonomy" id="362413"/>
    <lineage>
        <taxon>Bacteria</taxon>
        <taxon>Pseudomonadati</taxon>
        <taxon>Bacteroidota</taxon>
        <taxon>Flavobacteriia</taxon>
        <taxon>Flavobacteriales</taxon>
        <taxon>Flavobacteriaceae</taxon>
        <taxon>Flavobacterium</taxon>
    </lineage>
</organism>
<dbReference type="STRING" id="362413.RC62_2274"/>
<evidence type="ECO:0000313" key="2">
    <source>
        <dbReference type="Proteomes" id="UP000050443"/>
    </source>
</evidence>
<protein>
    <submittedName>
        <fullName evidence="1">Uncharacterized protein</fullName>
    </submittedName>
</protein>
<sequence>MDTLRYIISISFIFLFTNCYKTEYRKSDESFQGIYLRQWNSSICPQKIIFEKYVKNSNFKNIIERDSNFEIRGCELTESQFNQRILKPNVSYISQINYDIKLIIDDSIVYKITDIKDGIDTVSVNSGPGTWMIMNNIKSLVVNGQKLDNTKAALNIDIPTKLGKVMKR</sequence>
<dbReference type="OrthoDB" id="1341726at2"/>
<reference evidence="1 2" key="1">
    <citation type="submission" date="2014-09" db="EMBL/GenBank/DDBJ databases">
        <title>Genome sequence of Flavobacterium aquidurense RC62.</title>
        <authorList>
            <person name="Kim J.F."/>
            <person name="Kwak M.-J."/>
        </authorList>
    </citation>
    <scope>NUCLEOTIDE SEQUENCE [LARGE SCALE GENOMIC DNA]</scope>
    <source>
        <strain evidence="1 2">RC62</strain>
    </source>
</reference>